<feature type="compositionally biased region" description="Polar residues" evidence="11">
    <location>
        <begin position="396"/>
        <end position="416"/>
    </location>
</feature>
<dbReference type="SUPFAM" id="SSF46689">
    <property type="entry name" value="Homeodomain-like"/>
    <property type="match status" value="2"/>
</dbReference>
<keyword evidence="8" id="KW-0143">Chaperone</keyword>
<dbReference type="InterPro" id="IPR009057">
    <property type="entry name" value="Homeodomain-like_sf"/>
</dbReference>
<dbReference type="Pfam" id="PF16717">
    <property type="entry name" value="RAC_head"/>
    <property type="match status" value="1"/>
</dbReference>
<keyword evidence="4" id="KW-0963">Cytoplasm</keyword>
<evidence type="ECO:0000256" key="1">
    <source>
        <dbReference type="ARBA" id="ARBA00004123"/>
    </source>
</evidence>
<dbReference type="Pfam" id="PF21884">
    <property type="entry name" value="ZUO1-like_ZHD"/>
    <property type="match status" value="1"/>
</dbReference>
<reference evidence="16" key="1">
    <citation type="submission" date="2021-05" db="EMBL/GenBank/DDBJ databases">
        <authorList>
            <person name="Alioto T."/>
            <person name="Alioto T."/>
            <person name="Gomez Garrido J."/>
        </authorList>
    </citation>
    <scope>NUCLEOTIDE SEQUENCE</scope>
</reference>
<feature type="domain" description="Myb-like" evidence="13">
    <location>
        <begin position="521"/>
        <end position="576"/>
    </location>
</feature>
<dbReference type="AlphaFoldDB" id="A0A8D8Q2J6"/>
<dbReference type="InterPro" id="IPR044634">
    <property type="entry name" value="Zuotin/DnaJC2"/>
</dbReference>
<feature type="domain" description="HTH myb-type" evidence="15">
    <location>
        <begin position="528"/>
        <end position="580"/>
    </location>
</feature>
<feature type="region of interest" description="Disordered" evidence="11">
    <location>
        <begin position="391"/>
        <end position="429"/>
    </location>
</feature>
<accession>A0A8D8Q2J6</accession>
<feature type="coiled-coil region" evidence="10">
    <location>
        <begin position="275"/>
        <end position="328"/>
    </location>
</feature>
<evidence type="ECO:0000256" key="9">
    <source>
        <dbReference type="ARBA" id="ARBA00023242"/>
    </source>
</evidence>
<dbReference type="Pfam" id="PF00226">
    <property type="entry name" value="DnaJ"/>
    <property type="match status" value="1"/>
</dbReference>
<evidence type="ECO:0000256" key="10">
    <source>
        <dbReference type="SAM" id="Coils"/>
    </source>
</evidence>
<dbReference type="InterPro" id="IPR032003">
    <property type="entry name" value="RAC_head"/>
</dbReference>
<dbReference type="PANTHER" id="PTHR43999">
    <property type="entry name" value="DNAJ HOMOLOG SUBFAMILY C MEMBER 2"/>
    <property type="match status" value="1"/>
</dbReference>
<evidence type="ECO:0000313" key="16">
    <source>
        <dbReference type="EMBL" id="CAG6622915.1"/>
    </source>
</evidence>
<dbReference type="SUPFAM" id="SSF46565">
    <property type="entry name" value="Chaperone J-domain"/>
    <property type="match status" value="1"/>
</dbReference>
<feature type="domain" description="J" evidence="12">
    <location>
        <begin position="61"/>
        <end position="133"/>
    </location>
</feature>
<evidence type="ECO:0000256" key="2">
    <source>
        <dbReference type="ARBA" id="ARBA00004514"/>
    </source>
</evidence>
<dbReference type="Pfam" id="PF23082">
    <property type="entry name" value="Myb_DNA-binding_2"/>
    <property type="match status" value="1"/>
</dbReference>
<dbReference type="InterPro" id="IPR017930">
    <property type="entry name" value="Myb_dom"/>
</dbReference>
<evidence type="ECO:0000259" key="13">
    <source>
        <dbReference type="PROSITE" id="PS50090"/>
    </source>
</evidence>
<dbReference type="Pfam" id="PF00249">
    <property type="entry name" value="Myb_DNA-binding"/>
    <property type="match status" value="1"/>
</dbReference>
<evidence type="ECO:0000259" key="12">
    <source>
        <dbReference type="PROSITE" id="PS50076"/>
    </source>
</evidence>
<dbReference type="PROSITE" id="PS50076">
    <property type="entry name" value="DNAJ_2"/>
    <property type="match status" value="1"/>
</dbReference>
<dbReference type="InterPro" id="IPR001623">
    <property type="entry name" value="DnaJ_domain"/>
</dbReference>
<keyword evidence="7" id="KW-0010">Activator</keyword>
<comment type="subcellular location">
    <subcellularLocation>
        <location evidence="2">Cytoplasm</location>
        <location evidence="2">Cytosol</location>
    </subcellularLocation>
    <subcellularLocation>
        <location evidence="1">Nucleus</location>
    </subcellularLocation>
</comment>
<dbReference type="GO" id="GO:0005829">
    <property type="term" value="C:cytosol"/>
    <property type="evidence" value="ECO:0007669"/>
    <property type="project" value="UniProtKB-SubCell"/>
</dbReference>
<dbReference type="SMART" id="SM00717">
    <property type="entry name" value="SANT"/>
    <property type="match status" value="2"/>
</dbReference>
<organism evidence="16">
    <name type="scientific">Cacopsylla melanoneura</name>
    <dbReference type="NCBI Taxonomy" id="428564"/>
    <lineage>
        <taxon>Eukaryota</taxon>
        <taxon>Metazoa</taxon>
        <taxon>Ecdysozoa</taxon>
        <taxon>Arthropoda</taxon>
        <taxon>Hexapoda</taxon>
        <taxon>Insecta</taxon>
        <taxon>Pterygota</taxon>
        <taxon>Neoptera</taxon>
        <taxon>Paraneoptera</taxon>
        <taxon>Hemiptera</taxon>
        <taxon>Sternorrhyncha</taxon>
        <taxon>Psylloidea</taxon>
        <taxon>Psyllidae</taxon>
        <taxon>Psyllinae</taxon>
        <taxon>Cacopsylla</taxon>
    </lineage>
</organism>
<dbReference type="GO" id="GO:0006325">
    <property type="term" value="P:chromatin organization"/>
    <property type="evidence" value="ECO:0007669"/>
    <property type="project" value="UniProtKB-KW"/>
</dbReference>
<dbReference type="Gene3D" id="1.10.287.110">
    <property type="entry name" value="DnaJ domain"/>
    <property type="match status" value="1"/>
</dbReference>
<keyword evidence="6" id="KW-0156">Chromatin regulator</keyword>
<dbReference type="InterPro" id="IPR017884">
    <property type="entry name" value="SANT_dom"/>
</dbReference>
<dbReference type="CDD" id="cd06257">
    <property type="entry name" value="DnaJ"/>
    <property type="match status" value="1"/>
</dbReference>
<dbReference type="GO" id="GO:0005634">
    <property type="term" value="C:nucleus"/>
    <property type="evidence" value="ECO:0007669"/>
    <property type="project" value="UniProtKB-SubCell"/>
</dbReference>
<dbReference type="CDD" id="cd00167">
    <property type="entry name" value="SANT"/>
    <property type="match status" value="1"/>
</dbReference>
<name>A0A8D8Q2J6_9HEMI</name>
<evidence type="ECO:0000256" key="3">
    <source>
        <dbReference type="ARBA" id="ARBA00014469"/>
    </source>
</evidence>
<dbReference type="Gene3D" id="1.10.8.840">
    <property type="entry name" value="Ribosome-associated complex head domain"/>
    <property type="match status" value="1"/>
</dbReference>
<dbReference type="Gene3D" id="1.10.10.60">
    <property type="entry name" value="Homeodomain-like"/>
    <property type="match status" value="2"/>
</dbReference>
<proteinExistence type="predicted"/>
<dbReference type="FunFam" id="1.10.10.60:FF:000180">
    <property type="entry name" value="DnaJ (Hsp40) homolog, subfamily C, member 2"/>
    <property type="match status" value="1"/>
</dbReference>
<keyword evidence="5" id="KW-0677">Repeat</keyword>
<evidence type="ECO:0000256" key="4">
    <source>
        <dbReference type="ARBA" id="ARBA00022490"/>
    </source>
</evidence>
<evidence type="ECO:0000256" key="7">
    <source>
        <dbReference type="ARBA" id="ARBA00023159"/>
    </source>
</evidence>
<dbReference type="PROSITE" id="PS51294">
    <property type="entry name" value="HTH_MYB"/>
    <property type="match status" value="1"/>
</dbReference>
<evidence type="ECO:0000256" key="8">
    <source>
        <dbReference type="ARBA" id="ARBA00023186"/>
    </source>
</evidence>
<dbReference type="PROSITE" id="PS51293">
    <property type="entry name" value="SANT"/>
    <property type="match status" value="1"/>
</dbReference>
<dbReference type="InterPro" id="IPR036869">
    <property type="entry name" value="J_dom_sf"/>
</dbReference>
<protein>
    <recommendedName>
        <fullName evidence="3">DnaJ homolog subfamily C member 2</fullName>
    </recommendedName>
</protein>
<dbReference type="InterPro" id="IPR054076">
    <property type="entry name" value="ZUO1-like_ZHD"/>
</dbReference>
<dbReference type="InterPro" id="IPR042569">
    <property type="entry name" value="RAC_head_sf"/>
</dbReference>
<sequence length="593" mass="69516">MIVRKIECVGPWFVKYFTQGDRSHDSGDDEDESTEPEPTFTVEVDLTYLKSLDPKEWKDHDHYKILGVPDKRWQVTDADIKYAYRQMVLKHHPDKRKAQGEVVNRDDDYFTCITKAYEILGEKVKRRAFDSVDPEFDNSIPSSNENAKKNFFKVFTPVFERNARWSEKKKMPPLGTIESTREEVEHFYDCWYNFESWREYSYLDEEDKDKGQDREERRYIDKCNKDSRKKLKKEEMTRIRSLVDTAYNIDPRIIKFKQEDKEAKLAVKKARQDAIRAHQEQIRKQEVEALRKEREEKEKQEAEEKARQEILKAEKESMKKIMKKERKNIRDVCKANNYFISSDKDLVKHMSSVESICELYSADELRTLFKKLQSKNAKAEFCNEISKLKQNENDKSSASNTPVNNSKHMNGTTSKSNTVDNGHNHVNNDNEEWSSEELQMLIKAVNVFPAGTNQRWDVVANFITQHVPNSDKSAKQVLAKAKELQNNDFSKSSLKEEANAKAFDNFEKEKKNIQKVDAVTSERLDDKPWTKFEQELLEQGLKTYPSSLGAERWEKIASHLPNRTKKDCMKRFKELVELVKSKKAGSTTKSQNS</sequence>
<dbReference type="GO" id="GO:0030544">
    <property type="term" value="F:Hsp70 protein binding"/>
    <property type="evidence" value="ECO:0007669"/>
    <property type="project" value="InterPro"/>
</dbReference>
<dbReference type="PROSITE" id="PS50090">
    <property type="entry name" value="MYB_LIKE"/>
    <property type="match status" value="1"/>
</dbReference>
<evidence type="ECO:0000256" key="5">
    <source>
        <dbReference type="ARBA" id="ARBA00022737"/>
    </source>
</evidence>
<keyword evidence="9" id="KW-0539">Nucleus</keyword>
<dbReference type="GO" id="GO:0043022">
    <property type="term" value="F:ribosome binding"/>
    <property type="evidence" value="ECO:0007669"/>
    <property type="project" value="InterPro"/>
</dbReference>
<dbReference type="GO" id="GO:0006450">
    <property type="term" value="P:regulation of translational fidelity"/>
    <property type="evidence" value="ECO:0007669"/>
    <property type="project" value="InterPro"/>
</dbReference>
<dbReference type="EMBL" id="HBUF01053644">
    <property type="protein sequence ID" value="CAG6622915.1"/>
    <property type="molecule type" value="Transcribed_RNA"/>
</dbReference>
<evidence type="ECO:0000259" key="14">
    <source>
        <dbReference type="PROSITE" id="PS51293"/>
    </source>
</evidence>
<dbReference type="PANTHER" id="PTHR43999:SF1">
    <property type="entry name" value="DNAJ HOMOLOG SUBFAMILY C MEMBER 2"/>
    <property type="match status" value="1"/>
</dbReference>
<dbReference type="SMART" id="SM00271">
    <property type="entry name" value="DnaJ"/>
    <property type="match status" value="1"/>
</dbReference>
<evidence type="ECO:0000256" key="6">
    <source>
        <dbReference type="ARBA" id="ARBA00022853"/>
    </source>
</evidence>
<dbReference type="InterPro" id="IPR001005">
    <property type="entry name" value="SANT/Myb"/>
</dbReference>
<feature type="domain" description="SANT" evidence="14">
    <location>
        <begin position="524"/>
        <end position="580"/>
    </location>
</feature>
<dbReference type="GO" id="GO:0051083">
    <property type="term" value="P:'de novo' cotranslational protein folding"/>
    <property type="evidence" value="ECO:0007669"/>
    <property type="project" value="InterPro"/>
</dbReference>
<evidence type="ECO:0000259" key="15">
    <source>
        <dbReference type="PROSITE" id="PS51294"/>
    </source>
</evidence>
<evidence type="ECO:0000256" key="11">
    <source>
        <dbReference type="SAM" id="MobiDB-lite"/>
    </source>
</evidence>
<keyword evidence="10" id="KW-0175">Coiled coil</keyword>